<dbReference type="Proteomes" id="UP000095287">
    <property type="component" value="Unplaced"/>
</dbReference>
<reference evidence="2" key="1">
    <citation type="submission" date="2016-11" db="UniProtKB">
        <authorList>
            <consortium name="WormBaseParasite"/>
        </authorList>
    </citation>
    <scope>IDENTIFICATION</scope>
</reference>
<evidence type="ECO:0000313" key="1">
    <source>
        <dbReference type="Proteomes" id="UP000095287"/>
    </source>
</evidence>
<organism evidence="1 2">
    <name type="scientific">Steinernema glaseri</name>
    <dbReference type="NCBI Taxonomy" id="37863"/>
    <lineage>
        <taxon>Eukaryota</taxon>
        <taxon>Metazoa</taxon>
        <taxon>Ecdysozoa</taxon>
        <taxon>Nematoda</taxon>
        <taxon>Chromadorea</taxon>
        <taxon>Rhabditida</taxon>
        <taxon>Tylenchina</taxon>
        <taxon>Panagrolaimomorpha</taxon>
        <taxon>Strongyloidoidea</taxon>
        <taxon>Steinernematidae</taxon>
        <taxon>Steinernema</taxon>
    </lineage>
</organism>
<accession>A0A1I8AJP5</accession>
<sequence length="123" mass="13569">MVGQRLGMFSSITGALTNSLISFSDSAILFAPFADDVHNDHELAARRSSGCASRYHRLRLSCIDVFSTASCRRRTGGRIWPRSCSSKAVLYRRCPAKMERHESEKSGVCDNAPVLLAHLCTGY</sequence>
<protein>
    <submittedName>
        <fullName evidence="2">Secreted protein</fullName>
    </submittedName>
</protein>
<dbReference type="WBParaSite" id="L893_g6299.t1">
    <property type="protein sequence ID" value="L893_g6299.t1"/>
    <property type="gene ID" value="L893_g6299"/>
</dbReference>
<keyword evidence="1" id="KW-1185">Reference proteome</keyword>
<dbReference type="AlphaFoldDB" id="A0A1I8AJP5"/>
<evidence type="ECO:0000313" key="2">
    <source>
        <dbReference type="WBParaSite" id="L893_g6299.t1"/>
    </source>
</evidence>
<name>A0A1I8AJP5_9BILA</name>
<proteinExistence type="predicted"/>